<sequence length="285" mass="33768">MNKKNTPPVSPFPDKRLEGDTPLRQAQLVMLRLLKIFDAICKKHGLSYWLDGGTLLGAVRHQGFIPWDDDLDVCMPVEDFVKYKNLPANEFPYDVYNDTVSFEFIKLRDRFSKRIDEGFDADKTFNSIFIDIFPMKKFHTGRRILARIRMLIPPYTLPEFYKGITLKKRIKRIFAHILYYFINYTGLSYLIKILSLLGPKNCWAYDLPASWHFHFPDKWIFPLKKMRFEDYEVPVPFDCHSVLKYQFGNYMELPPESARNHHHNEALLPTTPCNHPEALNWKDYH</sequence>
<keyword evidence="1" id="KW-0812">Transmembrane</keyword>
<keyword evidence="1" id="KW-0472">Membrane</keyword>
<comment type="caution">
    <text evidence="3">The sequence shown here is derived from an EMBL/GenBank/DDBJ whole genome shotgun (WGS) entry which is preliminary data.</text>
</comment>
<dbReference type="InterPro" id="IPR007074">
    <property type="entry name" value="LicD/FKTN/FKRP_NTP_transf"/>
</dbReference>
<dbReference type="RefSeq" id="WP_016525282.1">
    <property type="nucleotide sequence ID" value="NZ_KE332518.1"/>
</dbReference>
<dbReference type="AlphaFoldDB" id="S3K1C0"/>
<protein>
    <recommendedName>
        <fullName evidence="2">LicD/FKTN/FKRP nucleotidyltransferase domain-containing protein</fullName>
    </recommendedName>
</protein>
<evidence type="ECO:0000259" key="2">
    <source>
        <dbReference type="Pfam" id="PF04991"/>
    </source>
</evidence>
<dbReference type="HOGENOM" id="CLU_075543_1_0_12"/>
<reference evidence="3 4" key="1">
    <citation type="submission" date="2013-04" db="EMBL/GenBank/DDBJ databases">
        <title>The Genome Sequence of Treponema maltophilum ATCC 51939.</title>
        <authorList>
            <consortium name="The Broad Institute Genomics Platform"/>
            <person name="Earl A."/>
            <person name="Ward D."/>
            <person name="Feldgarden M."/>
            <person name="Gevers D."/>
            <person name="Leonetti C."/>
            <person name="Blanton J.M."/>
            <person name="Dewhirst F.E."/>
            <person name="Izard J."/>
            <person name="Walker B."/>
            <person name="Young S."/>
            <person name="Zeng Q."/>
            <person name="Gargeya S."/>
            <person name="Fitzgerald M."/>
            <person name="Haas B."/>
            <person name="Abouelleil A."/>
            <person name="Allen A.W."/>
            <person name="Alvarado L."/>
            <person name="Arachchi H.M."/>
            <person name="Berlin A.M."/>
            <person name="Chapman S.B."/>
            <person name="Gainer-Dewar J."/>
            <person name="Goldberg J."/>
            <person name="Griggs A."/>
            <person name="Gujja S."/>
            <person name="Hansen M."/>
            <person name="Howarth C."/>
            <person name="Imamovic A."/>
            <person name="Ireland A."/>
            <person name="Larimer J."/>
            <person name="McCowan C."/>
            <person name="Murphy C."/>
            <person name="Pearson M."/>
            <person name="Poon T.W."/>
            <person name="Priest M."/>
            <person name="Roberts A."/>
            <person name="Saif S."/>
            <person name="Shea T."/>
            <person name="Sisk P."/>
            <person name="Sykes S."/>
            <person name="Wortman J."/>
            <person name="Nusbaum C."/>
            <person name="Birren B."/>
        </authorList>
    </citation>
    <scope>NUCLEOTIDE SEQUENCE [LARGE SCALE GENOMIC DNA]</scope>
    <source>
        <strain evidence="3 4">ATCC 51939</strain>
    </source>
</reference>
<feature type="domain" description="LicD/FKTN/FKRP nucleotidyltransferase" evidence="2">
    <location>
        <begin position="41"/>
        <end position="140"/>
    </location>
</feature>
<dbReference type="PANTHER" id="PTHR43404">
    <property type="entry name" value="LIPOPOLYSACCHARIDE CHOLINEPHOSPHOTRANSFERASE LICD"/>
    <property type="match status" value="1"/>
</dbReference>
<dbReference type="eggNOG" id="COG3475">
    <property type="taxonomic scope" value="Bacteria"/>
</dbReference>
<dbReference type="InterPro" id="IPR052942">
    <property type="entry name" value="LPS_cholinephosphotransferase"/>
</dbReference>
<evidence type="ECO:0000256" key="1">
    <source>
        <dbReference type="SAM" id="Phobius"/>
    </source>
</evidence>
<dbReference type="PANTHER" id="PTHR43404:SF2">
    <property type="entry name" value="LIPOPOLYSACCHARIDE CHOLINEPHOSPHOTRANSFERASE LICD"/>
    <property type="match status" value="1"/>
</dbReference>
<evidence type="ECO:0000313" key="3">
    <source>
        <dbReference type="EMBL" id="EPF30671.1"/>
    </source>
</evidence>
<proteinExistence type="predicted"/>
<name>S3K1C0_TREMA</name>
<keyword evidence="4" id="KW-1185">Reference proteome</keyword>
<dbReference type="Proteomes" id="UP000014541">
    <property type="component" value="Unassembled WGS sequence"/>
</dbReference>
<dbReference type="EMBL" id="ATFF01000006">
    <property type="protein sequence ID" value="EPF30671.1"/>
    <property type="molecule type" value="Genomic_DNA"/>
</dbReference>
<dbReference type="Pfam" id="PF04991">
    <property type="entry name" value="LicD"/>
    <property type="match status" value="1"/>
</dbReference>
<dbReference type="STRING" id="1125699.HMPREF9194_00990"/>
<dbReference type="PATRIC" id="fig|1125699.3.peg.1014"/>
<dbReference type="GO" id="GO:0009100">
    <property type="term" value="P:glycoprotein metabolic process"/>
    <property type="evidence" value="ECO:0007669"/>
    <property type="project" value="UniProtKB-ARBA"/>
</dbReference>
<dbReference type="OrthoDB" id="9786100at2"/>
<organism evidence="3 4">
    <name type="scientific">Treponema maltophilum ATCC 51939</name>
    <dbReference type="NCBI Taxonomy" id="1125699"/>
    <lineage>
        <taxon>Bacteria</taxon>
        <taxon>Pseudomonadati</taxon>
        <taxon>Spirochaetota</taxon>
        <taxon>Spirochaetia</taxon>
        <taxon>Spirochaetales</taxon>
        <taxon>Treponemataceae</taxon>
        <taxon>Treponema</taxon>
    </lineage>
</organism>
<evidence type="ECO:0000313" key="4">
    <source>
        <dbReference type="Proteomes" id="UP000014541"/>
    </source>
</evidence>
<accession>S3K1C0</accession>
<gene>
    <name evidence="3" type="ORF">HMPREF9194_00990</name>
</gene>
<feature type="transmembrane region" description="Helical" evidence="1">
    <location>
        <begin position="177"/>
        <end position="198"/>
    </location>
</feature>
<keyword evidence="1" id="KW-1133">Transmembrane helix</keyword>